<reference evidence="2" key="2">
    <citation type="submission" date="2013-04" db="EMBL/GenBank/DDBJ databases">
        <title>Non-Hybrid, Finished Microbial Genome Assemblies from Long-Read SMRT Sequencing Data.</title>
        <authorList>
            <person name="Klammer A."/>
            <person name="Drake J."/>
            <person name="Heiner C."/>
            <person name="Clum A."/>
            <person name="Copeland A."/>
            <person name="Huddleston J."/>
            <person name="Eichler E."/>
            <person name="Turner S.W."/>
        </authorList>
    </citation>
    <scope>NUCLEOTIDE SEQUENCE</scope>
    <source>
        <strain evidence="2">DSM 1279</strain>
    </source>
</reference>
<dbReference type="PATRIC" id="fig|504728.9.peg.1780"/>
<gene>
    <name evidence="1" type="ordered locus">Mrub_2776</name>
    <name evidence="2" type="ORF">K649_08645</name>
</gene>
<evidence type="ECO:0000313" key="3">
    <source>
        <dbReference type="Proteomes" id="UP000006655"/>
    </source>
</evidence>
<dbReference type="KEGG" id="mrb:Mrub_2776"/>
<protein>
    <submittedName>
        <fullName evidence="2">Uncharacterized protein</fullName>
    </submittedName>
</protein>
<dbReference type="Proteomes" id="UP000013026">
    <property type="component" value="Chromosome"/>
</dbReference>
<dbReference type="OrthoDB" id="27553at2"/>
<dbReference type="Proteomes" id="UP000006655">
    <property type="component" value="Chromosome"/>
</dbReference>
<dbReference type="AlphaFoldDB" id="D3PNX8"/>
<reference evidence="1 3" key="1">
    <citation type="journal article" date="2010" name="Stand. Genomic Sci.">
        <title>Complete genome sequence of Meiothermus ruber type strain (21).</title>
        <authorList>
            <person name="Tindall B.J."/>
            <person name="Sikorski J."/>
            <person name="Lucas S."/>
            <person name="Goltsman E."/>
            <person name="Copeland A."/>
            <person name="Glavina Del Rio T."/>
            <person name="Nolan M."/>
            <person name="Tice H."/>
            <person name="Cheng J.F."/>
            <person name="Han C."/>
            <person name="Pitluck S."/>
            <person name="Liolios K."/>
            <person name="Ivanova N."/>
            <person name="Mavromatis K."/>
            <person name="Ovchinnikova G."/>
            <person name="Pati A."/>
            <person name="Fahnrich R."/>
            <person name="Goodwin L."/>
            <person name="Chen A."/>
            <person name="Palaniappan K."/>
            <person name="Land M."/>
            <person name="Hauser L."/>
            <person name="Chang Y.J."/>
            <person name="Jeffries C.D."/>
            <person name="Rohde M."/>
            <person name="Goker M."/>
            <person name="Woyke T."/>
            <person name="Bristow J."/>
            <person name="Eisen J.A."/>
            <person name="Markowitz V."/>
            <person name="Hugenholtz P."/>
            <person name="Kyrpides N.C."/>
            <person name="Klenk H.P."/>
            <person name="Lapidus A."/>
        </authorList>
    </citation>
    <scope>NUCLEOTIDE SEQUENCE [LARGE SCALE GENOMIC DNA]</scope>
    <source>
        <strain evidence="3">ATCC 35948 / DSM 1279 / VKM B-1258 / 21</strain>
        <strain evidence="1">DSM 1279</strain>
    </source>
</reference>
<organism evidence="2 4">
    <name type="scientific">Meiothermus ruber (strain ATCC 35948 / DSM 1279 / VKM B-1258 / 21)</name>
    <name type="common">Thermus ruber</name>
    <dbReference type="NCBI Taxonomy" id="504728"/>
    <lineage>
        <taxon>Bacteria</taxon>
        <taxon>Thermotogati</taxon>
        <taxon>Deinococcota</taxon>
        <taxon>Deinococci</taxon>
        <taxon>Thermales</taxon>
        <taxon>Thermaceae</taxon>
        <taxon>Meiothermus</taxon>
    </lineage>
</organism>
<dbReference type="STRING" id="504728.K649_08645"/>
<dbReference type="EMBL" id="CP005385">
    <property type="protein sequence ID" value="AGK05024.1"/>
    <property type="molecule type" value="Genomic_DNA"/>
</dbReference>
<dbReference type="EMBL" id="CP001743">
    <property type="protein sequence ID" value="ADD29523.1"/>
    <property type="molecule type" value="Genomic_DNA"/>
</dbReference>
<evidence type="ECO:0000313" key="1">
    <source>
        <dbReference type="EMBL" id="ADD29523.1"/>
    </source>
</evidence>
<accession>D3PNX8</accession>
<evidence type="ECO:0000313" key="4">
    <source>
        <dbReference type="Proteomes" id="UP000013026"/>
    </source>
</evidence>
<proteinExistence type="predicted"/>
<dbReference type="KEGG" id="mre:K649_08645"/>
<evidence type="ECO:0000313" key="2">
    <source>
        <dbReference type="EMBL" id="AGK05024.1"/>
    </source>
</evidence>
<dbReference type="RefSeq" id="WP_013015021.1">
    <property type="nucleotide sequence ID" value="NC_013946.1"/>
</dbReference>
<name>D3PNX8_MEIRD</name>
<keyword evidence="3" id="KW-1185">Reference proteome</keyword>
<sequence>MPKGEKLHLVRPPREALAARWGLRLFEGGETGERVYIRALAVVLERFKALPPDKRGRVVEAGLEALGLLEVQDEQDEQDEQEANR</sequence>
<reference evidence="2 4" key="3">
    <citation type="submission" date="2013-04" db="EMBL/GenBank/DDBJ databases">
        <authorList>
            <person name="Chin J."/>
            <person name="Alexander D.H."/>
            <person name="Marks P."/>
            <person name="Korlach J."/>
            <person name="Clum A."/>
            <person name="Copeland A."/>
        </authorList>
    </citation>
    <scope>NUCLEOTIDE SEQUENCE [LARGE SCALE GENOMIC DNA]</scope>
    <source>
        <strain evidence="4">ATCC 35948 / DSM 1279 / VKM B-1258 / 21</strain>
        <strain evidence="2">DSM 1279</strain>
    </source>
</reference>
<dbReference type="eggNOG" id="ENOG5030Q0N">
    <property type="taxonomic scope" value="Bacteria"/>
</dbReference>